<proteinExistence type="predicted"/>
<sequence length="308" mass="35684">MASGESQKHLLSLIRNIASEKSQEELRVSDLKKRLLELQNDLNVANADLDGAKRSREMAEQELRGSQVQVSMIGASIQAQEARISLLQQEILKLRSDLDALNSEVGFMRDEFVKSMCELNKKISAYRYDNKEDEHKLSSLIYKISVNIVELIQFMQHQSPKVFYILSVSFRFVFPIGCLEDNITCLSTQMHELEAEYEKERHDHDKVCEELAHVERRWFLVTAIMEETKQLQELAEYPSWFYDYVNMHSKRMQKRNLPLHISECFPNYQKQTSELEKVYASLGEDLQKKCTCPGCGSNNIEDEGTEAT</sequence>
<feature type="coiled-coil region" evidence="1">
    <location>
        <begin position="14"/>
        <end position="104"/>
    </location>
</feature>
<dbReference type="PANTHER" id="PTHR36001">
    <property type="entry name" value="CTAGE FAMILY PROTEIN-RELATED"/>
    <property type="match status" value="1"/>
</dbReference>
<dbReference type="Proteomes" id="UP001055439">
    <property type="component" value="Chromosome 8"/>
</dbReference>
<gene>
    <name evidence="2" type="ORF">MUK42_09163</name>
</gene>
<keyword evidence="3" id="KW-1185">Reference proteome</keyword>
<evidence type="ECO:0000313" key="3">
    <source>
        <dbReference type="Proteomes" id="UP001055439"/>
    </source>
</evidence>
<protein>
    <submittedName>
        <fullName evidence="2">Uncharacterized protein</fullName>
    </submittedName>
</protein>
<dbReference type="PANTHER" id="PTHR36001:SF2">
    <property type="entry name" value="CTAGE FAMILY PROTEIN-RELATED"/>
    <property type="match status" value="1"/>
</dbReference>
<dbReference type="InterPro" id="IPR053327">
    <property type="entry name" value="KIP"/>
</dbReference>
<keyword evidence="1" id="KW-0175">Coiled coil</keyword>
<evidence type="ECO:0000313" key="2">
    <source>
        <dbReference type="EMBL" id="URE41999.1"/>
    </source>
</evidence>
<evidence type="ECO:0000256" key="1">
    <source>
        <dbReference type="SAM" id="Coils"/>
    </source>
</evidence>
<feature type="coiled-coil region" evidence="1">
    <location>
        <begin position="176"/>
        <end position="210"/>
    </location>
</feature>
<dbReference type="EMBL" id="CP097510">
    <property type="protein sequence ID" value="URE41999.1"/>
    <property type="molecule type" value="Genomic_DNA"/>
</dbReference>
<dbReference type="OrthoDB" id="763901at2759"/>
<dbReference type="AlphaFoldDB" id="A0A9E7HXB3"/>
<organism evidence="2 3">
    <name type="scientific">Musa troglodytarum</name>
    <name type="common">fe'i banana</name>
    <dbReference type="NCBI Taxonomy" id="320322"/>
    <lineage>
        <taxon>Eukaryota</taxon>
        <taxon>Viridiplantae</taxon>
        <taxon>Streptophyta</taxon>
        <taxon>Embryophyta</taxon>
        <taxon>Tracheophyta</taxon>
        <taxon>Spermatophyta</taxon>
        <taxon>Magnoliopsida</taxon>
        <taxon>Liliopsida</taxon>
        <taxon>Zingiberales</taxon>
        <taxon>Musaceae</taxon>
        <taxon>Musa</taxon>
    </lineage>
</organism>
<reference evidence="2" key="1">
    <citation type="submission" date="2022-05" db="EMBL/GenBank/DDBJ databases">
        <title>The Musa troglodytarum L. genome provides insights into the mechanism of non-climacteric behaviour and enrichment of carotenoids.</title>
        <authorList>
            <person name="Wang J."/>
        </authorList>
    </citation>
    <scope>NUCLEOTIDE SEQUENCE</scope>
    <source>
        <tissue evidence="2">Leaf</tissue>
    </source>
</reference>
<accession>A0A9E7HXB3</accession>
<name>A0A9E7HXB3_9LILI</name>